<feature type="transmembrane region" description="Helical" evidence="6">
    <location>
        <begin position="357"/>
        <end position="377"/>
    </location>
</feature>
<evidence type="ECO:0000256" key="1">
    <source>
        <dbReference type="ARBA" id="ARBA00004651"/>
    </source>
</evidence>
<feature type="transmembrane region" description="Helical" evidence="6">
    <location>
        <begin position="331"/>
        <end position="350"/>
    </location>
</feature>
<keyword evidence="9" id="KW-1185">Reference proteome</keyword>
<evidence type="ECO:0000313" key="8">
    <source>
        <dbReference type="EMBL" id="RAG85159.1"/>
    </source>
</evidence>
<organism evidence="8 9">
    <name type="scientific">Streptacidiphilus pinicola</name>
    <dbReference type="NCBI Taxonomy" id="2219663"/>
    <lineage>
        <taxon>Bacteria</taxon>
        <taxon>Bacillati</taxon>
        <taxon>Actinomycetota</taxon>
        <taxon>Actinomycetes</taxon>
        <taxon>Kitasatosporales</taxon>
        <taxon>Streptomycetaceae</taxon>
        <taxon>Streptacidiphilus</taxon>
    </lineage>
</organism>
<dbReference type="InterPro" id="IPR035952">
    <property type="entry name" value="Rhomboid-like_sf"/>
</dbReference>
<evidence type="ECO:0000313" key="9">
    <source>
        <dbReference type="Proteomes" id="UP000248889"/>
    </source>
</evidence>
<dbReference type="RefSeq" id="WP_111501113.1">
    <property type="nucleotide sequence ID" value="NZ_QKYN01000048.1"/>
</dbReference>
<proteinExistence type="predicted"/>
<feature type="transmembrane region" description="Helical" evidence="6">
    <location>
        <begin position="103"/>
        <end position="120"/>
    </location>
</feature>
<dbReference type="OrthoDB" id="594838at2"/>
<feature type="transmembrane region" description="Helical" evidence="6">
    <location>
        <begin position="132"/>
        <end position="154"/>
    </location>
</feature>
<feature type="transmembrane region" description="Helical" evidence="6">
    <location>
        <begin position="260"/>
        <end position="279"/>
    </location>
</feature>
<dbReference type="GO" id="GO:0055091">
    <property type="term" value="P:phospholipid homeostasis"/>
    <property type="evidence" value="ECO:0007669"/>
    <property type="project" value="TreeGrafter"/>
</dbReference>
<keyword evidence="5 6" id="KW-0472">Membrane</keyword>
<dbReference type="Proteomes" id="UP000248889">
    <property type="component" value="Unassembled WGS sequence"/>
</dbReference>
<gene>
    <name evidence="8" type="ORF">DN069_13040</name>
</gene>
<feature type="transmembrane region" description="Helical" evidence="6">
    <location>
        <begin position="166"/>
        <end position="189"/>
    </location>
</feature>
<protein>
    <recommendedName>
        <fullName evidence="7">Phosphatidylglycerol lysyltransferase C-terminal domain-containing protein</fullName>
    </recommendedName>
</protein>
<dbReference type="SUPFAM" id="SSF144091">
    <property type="entry name" value="Rhomboid-like"/>
    <property type="match status" value="1"/>
</dbReference>
<keyword evidence="2" id="KW-1003">Cell membrane</keyword>
<feature type="transmembrane region" description="Helical" evidence="6">
    <location>
        <begin position="201"/>
        <end position="216"/>
    </location>
</feature>
<comment type="caution">
    <text evidence="8">The sequence shown here is derived from an EMBL/GenBank/DDBJ whole genome shotgun (WGS) entry which is preliminary data.</text>
</comment>
<dbReference type="GO" id="GO:0005886">
    <property type="term" value="C:plasma membrane"/>
    <property type="evidence" value="ECO:0007669"/>
    <property type="project" value="UniProtKB-SubCell"/>
</dbReference>
<dbReference type="InterPro" id="IPR024320">
    <property type="entry name" value="LPG_synthase_C"/>
</dbReference>
<sequence length="871" mass="94157">MTSSAQSTAVTEETPAARPGRLHRLGENLGRWLAATAVVPRLLAKAPLTVTFLAAFWVLGIVTRSVLHGPSDSLLRHVGVGTSSVTAGKWWTLFSYGLWADGLKPYIVTSLLALATLLPAERRLGPLRTGAFFLASQVLGALLGIAAIEVGAVAGDPWLQDSVSHLYAHVSTGLSVGASVPLTGVGLALSAALTALWRRRTRLLLLTMTVLFLFYAGDVLDIARAGAAFVGLVGGAVVVGRRRSLRGVRLRPSSYAETRVLVALFAATSALGPAISWFTDSGAGPLAIYQELFVPRYFGTEVITDACTGARATPRDCLTARADYLLNHSPAVVTLFVPLLILLVIAAGLARGRRMAWWAAVVFEVLLFAATLRYFLFTRSVLVAQDPSTVTLVTVYSIGLLVVPIAVLAVLVVTRRHFRLRAEKGTALTFWAIAVLAFVLVGAAYIKFGYDARNDFSPVPTFHQMVTDYPKRLLPDSYLVLFGTNAAYAFVPDGGWAKALYELAGPVFWLVVLGGLLVAFWRAGAGHKEDHADEAEALLLQNGGSPLSYMTTWPGNDYWISEDGRAAVAYRVIGNIALTMGDPYGEPDAARAGVAGFSRFCDEQGWSPCFYSVTGEIKQRSDGLGWSAVQVAEDTLLRLPDLAFTGKKWQDVRTALNKAGKAGISGHWYTWPTAPLAVQEQVRSLSEEWVADKGLPEMGFTLGGLDELDDPRVRILVALDEEGSLHGITSWLPCYREGQPVGWTLDFMRRSGEGFRGVMEFLIATAALQFKEEGAEFLSLSGAPLARIDRGEQAVPLQRVLDIAGKALEPVYGFRSLLNFKAKFQPEYHPLYMAYPDPAQLPAIGTAIGKAYLPHTTPAQMVRLSRQFTAA</sequence>
<reference evidence="8 9" key="1">
    <citation type="submission" date="2018-06" db="EMBL/GenBank/DDBJ databases">
        <title>Streptacidiphilus pinicola sp. nov., isolated from pine grove soil.</title>
        <authorList>
            <person name="Roh S.G."/>
            <person name="Park S."/>
            <person name="Kim M.-K."/>
            <person name="Yun B.-R."/>
            <person name="Park J."/>
            <person name="Kim M.J."/>
            <person name="Kim Y.S."/>
            <person name="Kim S.B."/>
        </authorList>
    </citation>
    <scope>NUCLEOTIDE SEQUENCE [LARGE SCALE GENOMIC DNA]</scope>
    <source>
        <strain evidence="8 9">MMS16-CNU450</strain>
    </source>
</reference>
<evidence type="ECO:0000256" key="5">
    <source>
        <dbReference type="ARBA" id="ARBA00023136"/>
    </source>
</evidence>
<dbReference type="PANTHER" id="PTHR34697:SF2">
    <property type="entry name" value="PHOSPHATIDYLGLYCEROL LYSYLTRANSFERASE"/>
    <property type="match status" value="1"/>
</dbReference>
<keyword evidence="3 6" id="KW-0812">Transmembrane</keyword>
<name>A0A2X0KD81_9ACTN</name>
<dbReference type="EMBL" id="QKYN01000048">
    <property type="protein sequence ID" value="RAG85159.1"/>
    <property type="molecule type" value="Genomic_DNA"/>
</dbReference>
<comment type="subcellular location">
    <subcellularLocation>
        <location evidence="1">Cell membrane</location>
        <topology evidence="1">Multi-pass membrane protein</topology>
    </subcellularLocation>
</comment>
<feature type="transmembrane region" description="Helical" evidence="6">
    <location>
        <begin position="425"/>
        <end position="446"/>
    </location>
</feature>
<dbReference type="InterPro" id="IPR051211">
    <property type="entry name" value="PG_lysyltransferase"/>
</dbReference>
<evidence type="ECO:0000256" key="6">
    <source>
        <dbReference type="SAM" id="Phobius"/>
    </source>
</evidence>
<feature type="transmembrane region" description="Helical" evidence="6">
    <location>
        <begin position="42"/>
        <end position="62"/>
    </location>
</feature>
<feature type="transmembrane region" description="Helical" evidence="6">
    <location>
        <begin position="389"/>
        <end position="413"/>
    </location>
</feature>
<evidence type="ECO:0000256" key="3">
    <source>
        <dbReference type="ARBA" id="ARBA00022692"/>
    </source>
</evidence>
<evidence type="ECO:0000259" key="7">
    <source>
        <dbReference type="Pfam" id="PF09924"/>
    </source>
</evidence>
<feature type="transmembrane region" description="Helical" evidence="6">
    <location>
        <begin position="503"/>
        <end position="521"/>
    </location>
</feature>
<keyword evidence="4 6" id="KW-1133">Transmembrane helix</keyword>
<dbReference type="AlphaFoldDB" id="A0A2X0KD81"/>
<dbReference type="Pfam" id="PF09924">
    <property type="entry name" value="LPG_synthase_C"/>
    <property type="match status" value="1"/>
</dbReference>
<dbReference type="GO" id="GO:0016755">
    <property type="term" value="F:aminoacyltransferase activity"/>
    <property type="evidence" value="ECO:0007669"/>
    <property type="project" value="TreeGrafter"/>
</dbReference>
<dbReference type="Gene3D" id="1.20.1540.10">
    <property type="entry name" value="Rhomboid-like"/>
    <property type="match status" value="1"/>
</dbReference>
<feature type="transmembrane region" description="Helical" evidence="6">
    <location>
        <begin position="222"/>
        <end position="239"/>
    </location>
</feature>
<evidence type="ECO:0000256" key="2">
    <source>
        <dbReference type="ARBA" id="ARBA00022475"/>
    </source>
</evidence>
<accession>A0A2X0KD81</accession>
<dbReference type="PANTHER" id="PTHR34697">
    <property type="entry name" value="PHOSPHATIDYLGLYCEROL LYSYLTRANSFERASE"/>
    <property type="match status" value="1"/>
</dbReference>
<evidence type="ECO:0000256" key="4">
    <source>
        <dbReference type="ARBA" id="ARBA00022989"/>
    </source>
</evidence>
<feature type="domain" description="Phosphatidylglycerol lysyltransferase C-terminal" evidence="7">
    <location>
        <begin position="538"/>
        <end position="835"/>
    </location>
</feature>